<dbReference type="AlphaFoldDB" id="A0A0L0MWU5"/>
<evidence type="ECO:0000313" key="3">
    <source>
        <dbReference type="Proteomes" id="UP000036947"/>
    </source>
</evidence>
<dbReference type="EMBL" id="LFRF01000065">
    <property type="protein sequence ID" value="KND86254.1"/>
    <property type="molecule type" value="Genomic_DNA"/>
</dbReference>
<reference evidence="2 3" key="1">
    <citation type="journal article" date="2015" name="BMC Genomics">
        <title>The genome of the truffle-parasite Tolypocladium ophioglossoides and the evolution of antifungal peptaibiotics.</title>
        <authorList>
            <person name="Quandt C.A."/>
            <person name="Bushley K.E."/>
            <person name="Spatafora J.W."/>
        </authorList>
    </citation>
    <scope>NUCLEOTIDE SEQUENCE [LARGE SCALE GENOMIC DNA]</scope>
    <source>
        <strain evidence="2 3">CBS 100239</strain>
    </source>
</reference>
<dbReference type="Gene3D" id="3.90.1200.10">
    <property type="match status" value="1"/>
</dbReference>
<organism evidence="2 3">
    <name type="scientific">Tolypocladium ophioglossoides (strain CBS 100239)</name>
    <name type="common">Snaketongue truffleclub</name>
    <name type="synonym">Elaphocordyceps ophioglossoides</name>
    <dbReference type="NCBI Taxonomy" id="1163406"/>
    <lineage>
        <taxon>Eukaryota</taxon>
        <taxon>Fungi</taxon>
        <taxon>Dikarya</taxon>
        <taxon>Ascomycota</taxon>
        <taxon>Pezizomycotina</taxon>
        <taxon>Sordariomycetes</taxon>
        <taxon>Hypocreomycetidae</taxon>
        <taxon>Hypocreales</taxon>
        <taxon>Ophiocordycipitaceae</taxon>
        <taxon>Tolypocladium</taxon>
    </lineage>
</organism>
<gene>
    <name evidence="2" type="ORF">TOPH_09114</name>
</gene>
<evidence type="ECO:0000313" key="2">
    <source>
        <dbReference type="EMBL" id="KND86254.1"/>
    </source>
</evidence>
<feature type="domain" description="Aminoglycoside phosphotransferase" evidence="1">
    <location>
        <begin position="57"/>
        <end position="243"/>
    </location>
</feature>
<dbReference type="PANTHER" id="PTHR21310">
    <property type="entry name" value="AMINOGLYCOSIDE PHOSPHOTRANSFERASE-RELATED-RELATED"/>
    <property type="match status" value="1"/>
</dbReference>
<evidence type="ECO:0000259" key="1">
    <source>
        <dbReference type="Pfam" id="PF01636"/>
    </source>
</evidence>
<dbReference type="CDD" id="cd05120">
    <property type="entry name" value="APH_ChoK_like"/>
    <property type="match status" value="1"/>
</dbReference>
<dbReference type="SUPFAM" id="SSF56112">
    <property type="entry name" value="Protein kinase-like (PK-like)"/>
    <property type="match status" value="1"/>
</dbReference>
<keyword evidence="3" id="KW-1185">Reference proteome</keyword>
<dbReference type="Pfam" id="PF01636">
    <property type="entry name" value="APH"/>
    <property type="match status" value="1"/>
</dbReference>
<dbReference type="InterPro" id="IPR051678">
    <property type="entry name" value="AGP_Transferase"/>
</dbReference>
<dbReference type="OrthoDB" id="8300194at2759"/>
<dbReference type="STRING" id="1163406.A0A0L0MWU5"/>
<comment type="caution">
    <text evidence="2">The sequence shown here is derived from an EMBL/GenBank/DDBJ whole genome shotgun (WGS) entry which is preliminary data.</text>
</comment>
<accession>A0A0L0MWU5</accession>
<protein>
    <recommendedName>
        <fullName evidence="1">Aminoglycoside phosphotransferase domain-containing protein</fullName>
    </recommendedName>
</protein>
<name>A0A0L0MWU5_TOLOC</name>
<proteinExistence type="predicted"/>
<sequence length="274" mass="31790">METATEPINAGLAARWLTIFAFKLRYQKYLRRVWKPSPGLLSMFGVCIKAKPFEHLAEAHTMQFIARHTSIPVPKLYCAFIHKGDTYIVMRRIKGQMAWHGWRDRSRESKKRILHQLRRMISELRSIDPPEGVGVAGVDGGPFCDCRLPCKLFWGPFATTRDFHRALANNADPEADYENLPPDLPELLSFYRQPFGKSVLTHGDLSSLNILVNWDEVVGIIDWETSGWFPPYWEYSCAKNVTNNVFSEEEMDMFLDPMPHELAMEGIRRRYFDF</sequence>
<dbReference type="InterPro" id="IPR002575">
    <property type="entry name" value="Aminoglycoside_PTrfase"/>
</dbReference>
<dbReference type="Proteomes" id="UP000036947">
    <property type="component" value="Unassembled WGS sequence"/>
</dbReference>
<dbReference type="PANTHER" id="PTHR21310:SF55">
    <property type="entry name" value="AMINOGLYCOSIDE PHOSPHOTRANSFERASE DOMAIN-CONTAINING PROTEIN"/>
    <property type="match status" value="1"/>
</dbReference>
<dbReference type="InterPro" id="IPR011009">
    <property type="entry name" value="Kinase-like_dom_sf"/>
</dbReference>